<dbReference type="OrthoDB" id="8455928at2"/>
<evidence type="ECO:0000313" key="1">
    <source>
        <dbReference type="EMBL" id="SCB46925.1"/>
    </source>
</evidence>
<name>A0A1C3X425_9HYPH</name>
<dbReference type="STRING" id="410764.GA0061103_0039"/>
<evidence type="ECO:0000313" key="2">
    <source>
        <dbReference type="Proteomes" id="UP000199101"/>
    </source>
</evidence>
<protein>
    <submittedName>
        <fullName evidence="1">Uncharacterized protein</fullName>
    </submittedName>
</protein>
<reference evidence="2" key="1">
    <citation type="submission" date="2016-08" db="EMBL/GenBank/DDBJ databases">
        <authorList>
            <person name="Varghese N."/>
            <person name="Submissions Spin"/>
        </authorList>
    </citation>
    <scope>NUCLEOTIDE SEQUENCE [LARGE SCALE GENOMIC DNA]</scope>
    <source>
        <strain evidence="2">HAMBI 2975</strain>
    </source>
</reference>
<sequence>MFDIQTARDFYALLVQDFDEFVEEPHSARRAMHCAISAYHLHEWVWGDWLSKDQAARDALGLTGRKKDQFLQWIDQHCVWFVFVQDLANGTKHFSREAALETLLVQGYGEGGFGMGPFGKGYLVIDLGEDAAEQRWLPAAHLLEVVVRFWRDFFRKYLPSDNQPVSPHHVD</sequence>
<dbReference type="RefSeq" id="WP_092718036.1">
    <property type="nucleotide sequence ID" value="NZ_FMAG01000010.1"/>
</dbReference>
<keyword evidence="2" id="KW-1185">Reference proteome</keyword>
<dbReference type="AlphaFoldDB" id="A0A1C3X425"/>
<gene>
    <name evidence="1" type="ORF">GA0061103_0039</name>
</gene>
<organism evidence="1 2">
    <name type="scientific">Rhizobium multihospitium</name>
    <dbReference type="NCBI Taxonomy" id="410764"/>
    <lineage>
        <taxon>Bacteria</taxon>
        <taxon>Pseudomonadati</taxon>
        <taxon>Pseudomonadota</taxon>
        <taxon>Alphaproteobacteria</taxon>
        <taxon>Hyphomicrobiales</taxon>
        <taxon>Rhizobiaceae</taxon>
        <taxon>Rhizobium/Agrobacterium group</taxon>
        <taxon>Rhizobium</taxon>
    </lineage>
</organism>
<proteinExistence type="predicted"/>
<dbReference type="EMBL" id="FMAG01000010">
    <property type="protein sequence ID" value="SCB46925.1"/>
    <property type="molecule type" value="Genomic_DNA"/>
</dbReference>
<dbReference type="Proteomes" id="UP000199101">
    <property type="component" value="Unassembled WGS sequence"/>
</dbReference>
<accession>A0A1C3X425</accession>